<dbReference type="eggNOG" id="KOG1966">
    <property type="taxonomic scope" value="Eukaryota"/>
</dbReference>
<keyword evidence="12" id="KW-1185">Reference proteome</keyword>
<evidence type="ECO:0000259" key="10">
    <source>
        <dbReference type="Pfam" id="PF00999"/>
    </source>
</evidence>
<evidence type="ECO:0000256" key="7">
    <source>
        <dbReference type="ARBA" id="ARBA00023136"/>
    </source>
</evidence>
<sequence>MNLLQRSLILLIGLLLVVNYAGAECEEKEEEYPSRYPIAYFEWENVKIPMTICLWLIGASIAKIIFNLIPHLNELFPDSALLIMIGLIIGIIFKLAGVNKNAFFLESEVFMLYLLPPLVFDAGYFMPARQFFDNFGSILCFAMLGTTFNIVAIALSLWAIGLTGLFSVETPLIHMLLFGSVAADVDPVAVIVIFEELKVNEVLFIAVFGESLLNDGVAVVLYRMFLTFSEIGTENLITSDYINGGVSFLVVAFGGIGIGLLFAFLASLLTKYARGDEIKVLNSVFILILPYTCYLCGELFGLSSIMAIVFCGAAMRQYCRENVDPDTVRSTESFIKVLSLASETVIFVFLGLSTVSSNHHWDTSFIVLTVVFCLIYRTLGVVVMCYFLNKYRLNKYTKVDQFIMAYGGLRGAIAYGLVVAIPEFIPAKNMFVTSCIIVIYFTVFLQGITLKPIAEFLQVEKKNVHSKNMIEHIYSELIDTTMAGMEDIAGFKGHHWIRDSWNTLNNNYLRPILVNKSNMREMDKTKLVRKYKHLVDEDAKKIARGDYNSNLVFTRALIEHTRSRTNTVIEGVSPTGKIDFGKHMKEQHGITLYDEHDNVPVSTSNIFQETSEIEYSTRTEQIETVGVQNDGYESDESSNFHERV</sequence>
<dbReference type="Gene3D" id="6.10.140.1330">
    <property type="match status" value="1"/>
</dbReference>
<keyword evidence="4" id="KW-1133">Transmembrane helix</keyword>
<evidence type="ECO:0000313" key="12">
    <source>
        <dbReference type="Proteomes" id="UP000008281"/>
    </source>
</evidence>
<dbReference type="InterPro" id="IPR018422">
    <property type="entry name" value="Cation/H_exchanger_CPA1"/>
</dbReference>
<evidence type="ECO:0000256" key="8">
    <source>
        <dbReference type="ARBA" id="ARBA00023201"/>
    </source>
</evidence>
<dbReference type="OrthoDB" id="196264at2759"/>
<keyword evidence="2 9" id="KW-0813">Transport</keyword>
<dbReference type="FunCoup" id="E3MMZ6">
    <property type="interactions" value="55"/>
</dbReference>
<evidence type="ECO:0000256" key="3">
    <source>
        <dbReference type="ARBA" id="ARBA00022692"/>
    </source>
</evidence>
<dbReference type="GO" id="GO:0015385">
    <property type="term" value="F:sodium:proton antiporter activity"/>
    <property type="evidence" value="ECO:0007669"/>
    <property type="project" value="InterPro"/>
</dbReference>
<keyword evidence="6 9" id="KW-0406">Ion transport</keyword>
<dbReference type="GO" id="GO:0098719">
    <property type="term" value="P:sodium ion import across plasma membrane"/>
    <property type="evidence" value="ECO:0007669"/>
    <property type="project" value="TreeGrafter"/>
</dbReference>
<keyword evidence="8 9" id="KW-0739">Sodium transport</keyword>
<keyword evidence="9" id="KW-0050">Antiport</keyword>
<dbReference type="GO" id="GO:0005886">
    <property type="term" value="C:plasma membrane"/>
    <property type="evidence" value="ECO:0007669"/>
    <property type="project" value="TreeGrafter"/>
</dbReference>
<evidence type="ECO:0000256" key="1">
    <source>
        <dbReference type="ARBA" id="ARBA00004141"/>
    </source>
</evidence>
<organism evidence="12">
    <name type="scientific">Caenorhabditis remanei</name>
    <name type="common">Caenorhabditis vulgaris</name>
    <dbReference type="NCBI Taxonomy" id="31234"/>
    <lineage>
        <taxon>Eukaryota</taxon>
        <taxon>Metazoa</taxon>
        <taxon>Ecdysozoa</taxon>
        <taxon>Nematoda</taxon>
        <taxon>Chromadorea</taxon>
        <taxon>Rhabditida</taxon>
        <taxon>Rhabditina</taxon>
        <taxon>Rhabditomorpha</taxon>
        <taxon>Rhabditoidea</taxon>
        <taxon>Rhabditidae</taxon>
        <taxon>Peloderinae</taxon>
        <taxon>Caenorhabditis</taxon>
    </lineage>
</organism>
<gene>
    <name evidence="11" type="primary">Cre-nhx-2</name>
    <name evidence="11" type="ORF">CRE_04115</name>
</gene>
<evidence type="ECO:0000256" key="6">
    <source>
        <dbReference type="ARBA" id="ARBA00023065"/>
    </source>
</evidence>
<dbReference type="PANTHER" id="PTHR10110:SF92">
    <property type="entry name" value="NA(+)_H(+) EXCHANGER PROTEIN 2-RELATED"/>
    <property type="match status" value="1"/>
</dbReference>
<protein>
    <recommendedName>
        <fullName evidence="9">Sodium/hydrogen exchanger</fullName>
    </recommendedName>
</protein>
<dbReference type="OMA" id="PEFFMLM"/>
<keyword evidence="5" id="KW-0915">Sodium</keyword>
<evidence type="ECO:0000313" key="11">
    <source>
        <dbReference type="EMBL" id="EFP05198.1"/>
    </source>
</evidence>
<feature type="domain" description="Cation/H+ exchanger transmembrane" evidence="10">
    <location>
        <begin position="59"/>
        <end position="454"/>
    </location>
</feature>
<dbReference type="STRING" id="31234.E3MMZ6"/>
<dbReference type="PANTHER" id="PTHR10110">
    <property type="entry name" value="SODIUM/HYDROGEN EXCHANGER"/>
    <property type="match status" value="1"/>
</dbReference>
<evidence type="ECO:0000256" key="9">
    <source>
        <dbReference type="RuleBase" id="RU003722"/>
    </source>
</evidence>
<accession>E3MMZ6</accession>
<dbReference type="GO" id="GO:0015386">
    <property type="term" value="F:potassium:proton antiporter activity"/>
    <property type="evidence" value="ECO:0007669"/>
    <property type="project" value="TreeGrafter"/>
</dbReference>
<comment type="similarity">
    <text evidence="9">Belongs to the monovalent cation:proton antiporter 1 (CPA1) transporter (TC 2.A.36) family.</text>
</comment>
<dbReference type="NCBIfam" id="TIGR00840">
    <property type="entry name" value="b_cpa1"/>
    <property type="match status" value="1"/>
</dbReference>
<dbReference type="Proteomes" id="UP000008281">
    <property type="component" value="Unassembled WGS sequence"/>
</dbReference>
<dbReference type="HOGENOM" id="CLU_005912_4_3_1"/>
<evidence type="ECO:0000256" key="4">
    <source>
        <dbReference type="ARBA" id="ARBA00022989"/>
    </source>
</evidence>
<dbReference type="InterPro" id="IPR004709">
    <property type="entry name" value="NaH_exchanger"/>
</dbReference>
<evidence type="ECO:0000256" key="5">
    <source>
        <dbReference type="ARBA" id="ARBA00023053"/>
    </source>
</evidence>
<keyword evidence="3 9" id="KW-0812">Transmembrane</keyword>
<dbReference type="GO" id="GO:0051453">
    <property type="term" value="P:regulation of intracellular pH"/>
    <property type="evidence" value="ECO:0007669"/>
    <property type="project" value="TreeGrafter"/>
</dbReference>
<name>E3MMZ6_CAERE</name>
<evidence type="ECO:0000256" key="2">
    <source>
        <dbReference type="ARBA" id="ARBA00022448"/>
    </source>
</evidence>
<proteinExistence type="inferred from homology"/>
<dbReference type="Pfam" id="PF00999">
    <property type="entry name" value="Na_H_Exchanger"/>
    <property type="match status" value="1"/>
</dbReference>
<comment type="subcellular location">
    <subcellularLocation>
        <location evidence="1">Membrane</location>
        <topology evidence="1">Multi-pass membrane protein</topology>
    </subcellularLocation>
</comment>
<dbReference type="PRINTS" id="PR01084">
    <property type="entry name" value="NAHEXCHNGR"/>
</dbReference>
<keyword evidence="7" id="KW-0472">Membrane</keyword>
<dbReference type="AlphaFoldDB" id="E3MMZ6"/>
<dbReference type="InterPro" id="IPR006153">
    <property type="entry name" value="Cation/H_exchanger_TM"/>
</dbReference>
<dbReference type="EMBL" id="DS268458">
    <property type="protein sequence ID" value="EFP05198.1"/>
    <property type="molecule type" value="Genomic_DNA"/>
</dbReference>
<reference evidence="11" key="1">
    <citation type="submission" date="2007-07" db="EMBL/GenBank/DDBJ databases">
        <title>PCAP assembly of the Caenorhabditis remanei genome.</title>
        <authorList>
            <consortium name="The Caenorhabditis remanei Sequencing Consortium"/>
            <person name="Wilson R.K."/>
        </authorList>
    </citation>
    <scope>NUCLEOTIDE SEQUENCE [LARGE SCALE GENOMIC DNA]</scope>
    <source>
        <strain evidence="11">PB4641</strain>
    </source>
</reference>